<reference evidence="1" key="1">
    <citation type="submission" date="2023-03" db="EMBL/GenBank/DDBJ databases">
        <title>Complete genome of Cladonia borealis.</title>
        <authorList>
            <person name="Park H."/>
        </authorList>
    </citation>
    <scope>NUCLEOTIDE SEQUENCE</scope>
    <source>
        <strain evidence="1">ANT050790</strain>
    </source>
</reference>
<name>A0AA39QZA2_9LECA</name>
<dbReference type="AlphaFoldDB" id="A0AA39QZA2"/>
<organism evidence="1 2">
    <name type="scientific">Cladonia borealis</name>
    <dbReference type="NCBI Taxonomy" id="184061"/>
    <lineage>
        <taxon>Eukaryota</taxon>
        <taxon>Fungi</taxon>
        <taxon>Dikarya</taxon>
        <taxon>Ascomycota</taxon>
        <taxon>Pezizomycotina</taxon>
        <taxon>Lecanoromycetes</taxon>
        <taxon>OSLEUM clade</taxon>
        <taxon>Lecanoromycetidae</taxon>
        <taxon>Lecanorales</taxon>
        <taxon>Lecanorineae</taxon>
        <taxon>Cladoniaceae</taxon>
        <taxon>Cladonia</taxon>
    </lineage>
</organism>
<sequence length="197" mass="22383">MDCGAKGPYIRSFCVSGFIKLGTLIWPGSTIGRAWIQRCKAKITQDNGRVRVIAPAFTEEDILRFDVAVNDRPPIKRCAKWVLVVKTFMKMCQDVRELEEDAPNEALRLPFIFVRQARYQVPTRIEVIDGYERTPCDGIFDQLDGSLMLAQDILQNTSFKWLSACLYYRKGVRDLSDELPSIATSFHEVALALPAFT</sequence>
<accession>A0AA39QZA2</accession>
<protein>
    <submittedName>
        <fullName evidence="1">Uncharacterized protein</fullName>
    </submittedName>
</protein>
<comment type="caution">
    <text evidence="1">The sequence shown here is derived from an EMBL/GenBank/DDBJ whole genome shotgun (WGS) entry which is preliminary data.</text>
</comment>
<evidence type="ECO:0000313" key="1">
    <source>
        <dbReference type="EMBL" id="KAK0512012.1"/>
    </source>
</evidence>
<evidence type="ECO:0000313" key="2">
    <source>
        <dbReference type="Proteomes" id="UP001166286"/>
    </source>
</evidence>
<keyword evidence="2" id="KW-1185">Reference proteome</keyword>
<gene>
    <name evidence="1" type="ORF">JMJ35_005140</name>
</gene>
<dbReference type="Proteomes" id="UP001166286">
    <property type="component" value="Unassembled WGS sequence"/>
</dbReference>
<dbReference type="EMBL" id="JAFEKC020000011">
    <property type="protein sequence ID" value="KAK0512012.1"/>
    <property type="molecule type" value="Genomic_DNA"/>
</dbReference>
<proteinExistence type="predicted"/>